<dbReference type="OrthoDB" id="9806925at2"/>
<dbReference type="PROSITE" id="PS51383">
    <property type="entry name" value="YJEF_C_3"/>
    <property type="match status" value="1"/>
</dbReference>
<proteinExistence type="inferred from homology"/>
<feature type="binding site" evidence="17">
    <location>
        <position position="388"/>
    </location>
    <ligand>
        <name>(6S)-NADPHX</name>
        <dbReference type="ChEBI" id="CHEBI:64076"/>
    </ligand>
</feature>
<comment type="catalytic activity">
    <reaction evidence="2 18">
        <text>(6R)-NADPHX = (6S)-NADPHX</text>
        <dbReference type="Rhea" id="RHEA:32227"/>
        <dbReference type="ChEBI" id="CHEBI:64076"/>
        <dbReference type="ChEBI" id="CHEBI:64077"/>
        <dbReference type="EC" id="5.1.99.6"/>
    </reaction>
</comment>
<dbReference type="Proteomes" id="UP000221653">
    <property type="component" value="Unassembled WGS sequence"/>
</dbReference>
<dbReference type="InterPro" id="IPR029056">
    <property type="entry name" value="Ribokinase-like"/>
</dbReference>
<keyword evidence="8 17" id="KW-0521">NADP</keyword>
<keyword evidence="21" id="KW-0808">Transferase</keyword>
<dbReference type="EC" id="4.2.1.136" evidence="17"/>
<comment type="cofactor">
    <cofactor evidence="18">
        <name>K(+)</name>
        <dbReference type="ChEBI" id="CHEBI:29103"/>
    </cofactor>
    <text evidence="18">Binds 1 potassium ion per subunit.</text>
</comment>
<evidence type="ECO:0000256" key="17">
    <source>
        <dbReference type="HAMAP-Rule" id="MF_01965"/>
    </source>
</evidence>
<name>A0A2A9DP66_9CORY</name>
<evidence type="ECO:0000256" key="12">
    <source>
        <dbReference type="ARBA" id="ARBA00023239"/>
    </source>
</evidence>
<gene>
    <name evidence="17" type="primary">nnrD</name>
    <name evidence="21" type="ORF">ATK06_0785</name>
</gene>
<dbReference type="InterPro" id="IPR036652">
    <property type="entry name" value="YjeF_N_dom_sf"/>
</dbReference>
<dbReference type="HAMAP" id="MF_01965">
    <property type="entry name" value="NADHX_dehydratase"/>
    <property type="match status" value="1"/>
</dbReference>
<keyword evidence="6 17" id="KW-0547">Nucleotide-binding</keyword>
<comment type="function">
    <text evidence="14 18">Bifunctional enzyme that catalyzes the epimerization of the S- and R-forms of NAD(P)HX and the dehydration of the S-form of NAD(P)HX at the expense of ADP, which is converted to AMP. This allows the repair of both epimers of NAD(P)HX, a damaged form of NAD(P)H that is a result of enzymatic or heat-dependent hydration.</text>
</comment>
<comment type="subunit">
    <text evidence="17">Homotetramer.</text>
</comment>
<dbReference type="Pfam" id="PF03853">
    <property type="entry name" value="YjeF_N"/>
    <property type="match status" value="1"/>
</dbReference>
<dbReference type="InterPro" id="IPR030677">
    <property type="entry name" value="Nnr"/>
</dbReference>
<sequence length="451" mass="46318">MHNLVTHKAVRTAEHHALANQTEPDQLMRRAAHHIAETARTLTTGRRIHIYVGPGGNGGDGLYAGAELAADYDVTAELTAGKAHERALAAFRHAGGRVSEYAAMPDLVIDAIAGLGSDPTRPHPAMPADVPVLAVDIPTGTGGPNAVHAECTVTFAGVMEAHAYNHNCGTLVVADVGLRPETTGALYTRVLNPGPNVHLDDNFEPGAADNKYTGGVVGIIAGSETYPGASLLSQLGALHTTPAMVRAVGAPAAPEVVAAPTLDRLGQCQAYVYGPGRGQRPGELADLLDTDLPLLLDADAITTLAHNPDLRARLSSRDAATVLTPHGGEFARLSPLDDDRRACTEALATELGATVVLKGRTTTVASPGQPTTLIDAGHSWSATPGSGDVLSGCIGALLARYGDPHQAATAGVQLHALASWLSAATAYGPGPTTASNIAAHLPDAIALATHH</sequence>
<comment type="caution">
    <text evidence="21">The sequence shown here is derived from an EMBL/GenBank/DDBJ whole genome shotgun (WGS) entry which is preliminary data.</text>
</comment>
<keyword evidence="13" id="KW-0511">Multifunctional enzyme</keyword>
<keyword evidence="7 17" id="KW-0067">ATP-binding</keyword>
<dbReference type="GO" id="GO:0005524">
    <property type="term" value="F:ATP binding"/>
    <property type="evidence" value="ECO:0007669"/>
    <property type="project" value="UniProtKB-UniRule"/>
</dbReference>
<feature type="binding site" evidence="17">
    <location>
        <begin position="358"/>
        <end position="362"/>
    </location>
    <ligand>
        <name>AMP</name>
        <dbReference type="ChEBI" id="CHEBI:456215"/>
    </ligand>
</feature>
<organism evidence="21 22">
    <name type="scientific">Corynebacterium renale</name>
    <dbReference type="NCBI Taxonomy" id="1724"/>
    <lineage>
        <taxon>Bacteria</taxon>
        <taxon>Bacillati</taxon>
        <taxon>Actinomycetota</taxon>
        <taxon>Actinomycetes</taxon>
        <taxon>Mycobacteriales</taxon>
        <taxon>Corynebacteriaceae</taxon>
        <taxon>Corynebacterium</taxon>
    </lineage>
</organism>
<evidence type="ECO:0000256" key="16">
    <source>
        <dbReference type="ARBA" id="ARBA00049209"/>
    </source>
</evidence>
<dbReference type="CDD" id="cd01171">
    <property type="entry name" value="YXKO-related"/>
    <property type="match status" value="1"/>
</dbReference>
<dbReference type="PROSITE" id="PS51385">
    <property type="entry name" value="YJEF_N"/>
    <property type="match status" value="1"/>
</dbReference>
<dbReference type="AlphaFoldDB" id="A0A2A9DP66"/>
<protein>
    <recommendedName>
        <fullName evidence="17">ADP-dependent (S)-NAD(P)H-hydrate dehydratase</fullName>
        <ecNumber evidence="17">4.2.1.136</ecNumber>
    </recommendedName>
    <alternativeName>
        <fullName evidence="17">ADP-dependent NAD(P)HX dehydratase</fullName>
    </alternativeName>
</protein>
<accession>A0A2A9DP66</accession>
<comment type="similarity">
    <text evidence="17">Belongs to the NnrD/CARKD family.</text>
</comment>
<evidence type="ECO:0000256" key="6">
    <source>
        <dbReference type="ARBA" id="ARBA00022741"/>
    </source>
</evidence>
<evidence type="ECO:0000256" key="5">
    <source>
        <dbReference type="ARBA" id="ARBA00022723"/>
    </source>
</evidence>
<dbReference type="PIRSF" id="PIRSF017184">
    <property type="entry name" value="Nnr"/>
    <property type="match status" value="1"/>
</dbReference>
<comment type="catalytic activity">
    <reaction evidence="15 17 18">
        <text>(6S)-NADHX + ADP = AMP + phosphate + NADH + H(+)</text>
        <dbReference type="Rhea" id="RHEA:32223"/>
        <dbReference type="ChEBI" id="CHEBI:15378"/>
        <dbReference type="ChEBI" id="CHEBI:43474"/>
        <dbReference type="ChEBI" id="CHEBI:57945"/>
        <dbReference type="ChEBI" id="CHEBI:64074"/>
        <dbReference type="ChEBI" id="CHEBI:456215"/>
        <dbReference type="ChEBI" id="CHEBI:456216"/>
        <dbReference type="EC" id="4.2.1.136"/>
    </reaction>
</comment>
<comment type="cofactor">
    <cofactor evidence="17">
        <name>Mg(2+)</name>
        <dbReference type="ChEBI" id="CHEBI:18420"/>
    </cofactor>
</comment>
<keyword evidence="5 18" id="KW-0479">Metal-binding</keyword>
<keyword evidence="9 18" id="KW-0630">Potassium</keyword>
<comment type="similarity">
    <text evidence="4 18">In the C-terminal section; belongs to the NnrD/CARKD family.</text>
</comment>
<feature type="domain" description="YjeF C-terminal" evidence="19">
    <location>
        <begin position="194"/>
        <end position="448"/>
    </location>
</feature>
<keyword evidence="21" id="KW-0418">Kinase</keyword>
<feature type="binding site" evidence="17">
    <location>
        <position position="326"/>
    </location>
    <ligand>
        <name>(6S)-NADPHX</name>
        <dbReference type="ChEBI" id="CHEBI:64076"/>
    </ligand>
</feature>
<dbReference type="SUPFAM" id="SSF64153">
    <property type="entry name" value="YjeF N-terminal domain-like"/>
    <property type="match status" value="1"/>
</dbReference>
<comment type="similarity">
    <text evidence="3 18">In the N-terminal section; belongs to the NnrE/AIBP family.</text>
</comment>
<evidence type="ECO:0000256" key="2">
    <source>
        <dbReference type="ARBA" id="ARBA00000909"/>
    </source>
</evidence>
<dbReference type="InterPro" id="IPR004443">
    <property type="entry name" value="YjeF_N_dom"/>
</dbReference>
<evidence type="ECO:0000259" key="20">
    <source>
        <dbReference type="PROSITE" id="PS51385"/>
    </source>
</evidence>
<feature type="binding site" evidence="17">
    <location>
        <position position="276"/>
    </location>
    <ligand>
        <name>(6S)-NADPHX</name>
        <dbReference type="ChEBI" id="CHEBI:64076"/>
    </ligand>
</feature>
<evidence type="ECO:0000256" key="1">
    <source>
        <dbReference type="ARBA" id="ARBA00000013"/>
    </source>
</evidence>
<evidence type="ECO:0000256" key="18">
    <source>
        <dbReference type="PIRNR" id="PIRNR017184"/>
    </source>
</evidence>
<dbReference type="PANTHER" id="PTHR12592">
    <property type="entry name" value="ATP-DEPENDENT (S)-NAD(P)H-HYDRATE DEHYDRATASE FAMILY MEMBER"/>
    <property type="match status" value="1"/>
</dbReference>
<dbReference type="GO" id="GO:0110051">
    <property type="term" value="P:metabolite repair"/>
    <property type="evidence" value="ECO:0007669"/>
    <property type="project" value="TreeGrafter"/>
</dbReference>
<evidence type="ECO:0000256" key="10">
    <source>
        <dbReference type="ARBA" id="ARBA00023027"/>
    </source>
</evidence>
<dbReference type="RefSeq" id="WP_048381828.1">
    <property type="nucleotide sequence ID" value="NZ_LDYE01000011.1"/>
</dbReference>
<reference evidence="21 22" key="1">
    <citation type="submission" date="2017-10" db="EMBL/GenBank/DDBJ databases">
        <title>Sequencing the genomes of 1000 actinobacteria strains.</title>
        <authorList>
            <person name="Klenk H.-P."/>
        </authorList>
    </citation>
    <scope>NUCLEOTIDE SEQUENCE [LARGE SCALE GENOMIC DNA]</scope>
    <source>
        <strain evidence="21 22">DSM 20688</strain>
    </source>
</reference>
<comment type="catalytic activity">
    <reaction evidence="16 17 18">
        <text>(6S)-NADPHX + ADP = AMP + phosphate + NADPH + H(+)</text>
        <dbReference type="Rhea" id="RHEA:32235"/>
        <dbReference type="ChEBI" id="CHEBI:15378"/>
        <dbReference type="ChEBI" id="CHEBI:43474"/>
        <dbReference type="ChEBI" id="CHEBI:57783"/>
        <dbReference type="ChEBI" id="CHEBI:64076"/>
        <dbReference type="ChEBI" id="CHEBI:456215"/>
        <dbReference type="ChEBI" id="CHEBI:456216"/>
        <dbReference type="EC" id="4.2.1.136"/>
    </reaction>
</comment>
<dbReference type="Gene3D" id="3.40.50.10260">
    <property type="entry name" value="YjeF N-terminal domain"/>
    <property type="match status" value="1"/>
</dbReference>
<dbReference type="GO" id="GO:0046496">
    <property type="term" value="P:nicotinamide nucleotide metabolic process"/>
    <property type="evidence" value="ECO:0007669"/>
    <property type="project" value="UniProtKB-UniRule"/>
</dbReference>
<dbReference type="GO" id="GO:0046872">
    <property type="term" value="F:metal ion binding"/>
    <property type="evidence" value="ECO:0007669"/>
    <property type="project" value="UniProtKB-UniRule"/>
</dbReference>
<evidence type="ECO:0000256" key="8">
    <source>
        <dbReference type="ARBA" id="ARBA00022857"/>
    </source>
</evidence>
<evidence type="ECO:0000259" key="19">
    <source>
        <dbReference type="PROSITE" id="PS51383"/>
    </source>
</evidence>
<evidence type="ECO:0000256" key="15">
    <source>
        <dbReference type="ARBA" id="ARBA00048238"/>
    </source>
</evidence>
<dbReference type="STRING" id="1724.GCA_001044175_00599"/>
<dbReference type="SUPFAM" id="SSF53613">
    <property type="entry name" value="Ribokinase-like"/>
    <property type="match status" value="1"/>
</dbReference>
<evidence type="ECO:0000256" key="11">
    <source>
        <dbReference type="ARBA" id="ARBA00023235"/>
    </source>
</evidence>
<evidence type="ECO:0000256" key="4">
    <source>
        <dbReference type="ARBA" id="ARBA00009524"/>
    </source>
</evidence>
<feature type="domain" description="YjeF N-terminal" evidence="20">
    <location>
        <begin position="10"/>
        <end position="184"/>
    </location>
</feature>
<evidence type="ECO:0000256" key="13">
    <source>
        <dbReference type="ARBA" id="ARBA00023268"/>
    </source>
</evidence>
<evidence type="ECO:0000256" key="3">
    <source>
        <dbReference type="ARBA" id="ARBA00006001"/>
    </source>
</evidence>
<dbReference type="PANTHER" id="PTHR12592:SF0">
    <property type="entry name" value="ATP-DEPENDENT (S)-NAD(P)H-HYDRATE DEHYDRATASE"/>
    <property type="match status" value="1"/>
</dbReference>
<keyword evidence="12 17" id="KW-0456">Lyase</keyword>
<dbReference type="EMBL" id="PDJF01000001">
    <property type="protein sequence ID" value="PFG27709.1"/>
    <property type="molecule type" value="Genomic_DNA"/>
</dbReference>
<dbReference type="GO" id="GO:0052856">
    <property type="term" value="F:NAD(P)HX epimerase activity"/>
    <property type="evidence" value="ECO:0007669"/>
    <property type="project" value="UniProtKB-EC"/>
</dbReference>
<evidence type="ECO:0000256" key="7">
    <source>
        <dbReference type="ARBA" id="ARBA00022840"/>
    </source>
</evidence>
<feature type="binding site" evidence="17">
    <location>
        <position position="229"/>
    </location>
    <ligand>
        <name>(6S)-NADPHX</name>
        <dbReference type="ChEBI" id="CHEBI:64076"/>
    </ligand>
</feature>
<keyword evidence="22" id="KW-1185">Reference proteome</keyword>
<evidence type="ECO:0000256" key="9">
    <source>
        <dbReference type="ARBA" id="ARBA00022958"/>
    </source>
</evidence>
<keyword evidence="10 17" id="KW-0520">NAD</keyword>
<dbReference type="GO" id="GO:0016301">
    <property type="term" value="F:kinase activity"/>
    <property type="evidence" value="ECO:0007669"/>
    <property type="project" value="UniProtKB-KW"/>
</dbReference>
<evidence type="ECO:0000313" key="21">
    <source>
        <dbReference type="EMBL" id="PFG27709.1"/>
    </source>
</evidence>
<dbReference type="InterPro" id="IPR000631">
    <property type="entry name" value="CARKD"/>
</dbReference>
<dbReference type="GO" id="GO:0052855">
    <property type="term" value="F:ADP-dependent NAD(P)H-hydrate dehydratase activity"/>
    <property type="evidence" value="ECO:0007669"/>
    <property type="project" value="UniProtKB-UniRule"/>
</dbReference>
<comment type="function">
    <text evidence="17">Catalyzes the dehydration of the S-form of NAD(P)HX at the expense of ADP, which is converted to AMP. Together with NAD(P)HX epimerase, which catalyzes the epimerization of the S- and R-forms, the enzyme allows the repair of both epimers of NAD(P)HX, a damaged form of NAD(P)H that is a result of enzymatic or heat-dependent hydration.</text>
</comment>
<dbReference type="Pfam" id="PF01256">
    <property type="entry name" value="Carb_kinase"/>
    <property type="match status" value="1"/>
</dbReference>
<feature type="binding site" evidence="17">
    <location>
        <position position="387"/>
    </location>
    <ligand>
        <name>AMP</name>
        <dbReference type="ChEBI" id="CHEBI:456215"/>
    </ligand>
</feature>
<evidence type="ECO:0000256" key="14">
    <source>
        <dbReference type="ARBA" id="ARBA00025153"/>
    </source>
</evidence>
<keyword evidence="11 18" id="KW-0413">Isomerase</keyword>
<evidence type="ECO:0000313" key="22">
    <source>
        <dbReference type="Proteomes" id="UP000221653"/>
    </source>
</evidence>
<comment type="catalytic activity">
    <reaction evidence="1 18">
        <text>(6R)-NADHX = (6S)-NADHX</text>
        <dbReference type="Rhea" id="RHEA:32215"/>
        <dbReference type="ChEBI" id="CHEBI:64074"/>
        <dbReference type="ChEBI" id="CHEBI:64075"/>
        <dbReference type="EC" id="5.1.99.6"/>
    </reaction>
</comment>
<dbReference type="Gene3D" id="3.40.1190.20">
    <property type="match status" value="1"/>
</dbReference>